<dbReference type="Pfam" id="PF12439">
    <property type="entry name" value="GDE_N"/>
    <property type="match status" value="1"/>
</dbReference>
<dbReference type="OrthoDB" id="9761875at2"/>
<reference evidence="3 4" key="1">
    <citation type="submission" date="2015-09" db="EMBL/GenBank/DDBJ databases">
        <authorList>
            <consortium name="Pathogen Informatics"/>
        </authorList>
    </citation>
    <scope>NUCLEOTIDE SEQUENCE [LARGE SCALE GENOMIC DNA]</scope>
    <source>
        <strain evidence="3 4">2789STDY5834856</strain>
    </source>
</reference>
<dbReference type="NCBIfam" id="TIGR01561">
    <property type="entry name" value="gde_arch"/>
    <property type="match status" value="1"/>
</dbReference>
<protein>
    <submittedName>
        <fullName evidence="3">Glycogen debranching enzyme, putative</fullName>
    </submittedName>
</protein>
<evidence type="ECO:0000313" key="4">
    <source>
        <dbReference type="Proteomes" id="UP000095594"/>
    </source>
</evidence>
<proteinExistence type="predicted"/>
<evidence type="ECO:0000259" key="1">
    <source>
        <dbReference type="Pfam" id="PF06202"/>
    </source>
</evidence>
<dbReference type="InterPro" id="IPR032790">
    <property type="entry name" value="GDE_C"/>
</dbReference>
<evidence type="ECO:0000259" key="2">
    <source>
        <dbReference type="Pfam" id="PF12439"/>
    </source>
</evidence>
<dbReference type="PANTHER" id="PTHR10569">
    <property type="entry name" value="GLYCOGEN DEBRANCHING ENZYME"/>
    <property type="match status" value="1"/>
</dbReference>
<dbReference type="PANTHER" id="PTHR10569:SF2">
    <property type="entry name" value="GLYCOGEN DEBRANCHING ENZYME"/>
    <property type="match status" value="1"/>
</dbReference>
<dbReference type="SUPFAM" id="SSF48208">
    <property type="entry name" value="Six-hairpin glycosidases"/>
    <property type="match status" value="1"/>
</dbReference>
<dbReference type="GO" id="GO:0004134">
    <property type="term" value="F:4-alpha-glucanotransferase activity"/>
    <property type="evidence" value="ECO:0007669"/>
    <property type="project" value="InterPro"/>
</dbReference>
<dbReference type="Gene3D" id="1.50.10.10">
    <property type="match status" value="1"/>
</dbReference>
<dbReference type="AlphaFoldDB" id="A0A174J1I0"/>
<dbReference type="InterPro" id="IPR010401">
    <property type="entry name" value="AGL/Gdb1"/>
</dbReference>
<name>A0A174J1I0_9CLOT</name>
<accession>A0A174J1I0</accession>
<dbReference type="InterPro" id="IPR006451">
    <property type="entry name" value="Glycogen_debranch_arc"/>
</dbReference>
<gene>
    <name evidence="3" type="ORF">ERS852471_02612</name>
</gene>
<feature type="domain" description="Glycogen debranching enzyme C-terminal" evidence="1">
    <location>
        <begin position="295"/>
        <end position="660"/>
    </location>
</feature>
<evidence type="ECO:0000313" key="3">
    <source>
        <dbReference type="EMBL" id="CUO92116.1"/>
    </source>
</evidence>
<dbReference type="InterPro" id="IPR012341">
    <property type="entry name" value="6hp_glycosidase-like_sf"/>
</dbReference>
<dbReference type="GO" id="GO:0004135">
    <property type="term" value="F:amylo-alpha-1,6-glucosidase activity"/>
    <property type="evidence" value="ECO:0007669"/>
    <property type="project" value="InterPro"/>
</dbReference>
<organism evidence="3 4">
    <name type="scientific">Clostridium disporicum</name>
    <dbReference type="NCBI Taxonomy" id="84024"/>
    <lineage>
        <taxon>Bacteria</taxon>
        <taxon>Bacillati</taxon>
        <taxon>Bacillota</taxon>
        <taxon>Clostridia</taxon>
        <taxon>Eubacteriales</taxon>
        <taxon>Clostridiaceae</taxon>
        <taxon>Clostridium</taxon>
    </lineage>
</organism>
<feature type="domain" description="Glycogen debranching enzyme bacterial and archaeal type N-terminal" evidence="2">
    <location>
        <begin position="23"/>
        <end position="247"/>
    </location>
</feature>
<dbReference type="RefSeq" id="WP_055267223.1">
    <property type="nucleotide sequence ID" value="NZ_CABIXQ010000019.1"/>
</dbReference>
<dbReference type="GO" id="GO:0005980">
    <property type="term" value="P:glycogen catabolic process"/>
    <property type="evidence" value="ECO:0007669"/>
    <property type="project" value="InterPro"/>
</dbReference>
<dbReference type="InterPro" id="IPR024742">
    <property type="entry name" value="Glycogen_debranch_N"/>
</dbReference>
<dbReference type="InterPro" id="IPR008928">
    <property type="entry name" value="6-hairpin_glycosidase_sf"/>
</dbReference>
<dbReference type="EMBL" id="CYZX01000019">
    <property type="protein sequence ID" value="CUO92116.1"/>
    <property type="molecule type" value="Genomic_DNA"/>
</dbReference>
<sequence>MEKVYKYGRGNFKSIEDGNELLWMIGNGVGGFANHTVAGGGAQCFHGYLVASLNAPVNRTLILTRTQEIIEIDGREYDLTSQQYIGTSKNGQEYLERFVFDSVPEYMYKVEDINIKKTIAMEYGHNTVVVCYEIENGLDQAKLRIVPLFNYRPSTDVSEKNELKFDMAVDDRKLTLIPDIDKEREIKFYTSEGEFYDRSLIPTSMATPNYLIEENHYYMIDHRTGFLGVDNHYTPYEVQIDLEPFEKKKFYIKCTIEELDNKSGFDIINEYKHRAEKLVRQAGLEDRFANNLVKAADHFIVKRESTGLKTVLAGYPWFTDWGRDTMIAFEGLTLVTKRFDDAREILESFARYIKNGLVPNVFPDKNTEPGYNTVDASLWYFQAVYQYLNYTGNEEDYNFIKEKIYPKLKEIYEAYSTSTDFSIGMDEDGLIHAGGGLDQVTWMDVRVGDYVVTPRHGKPVEINALWFNSLKIMEILAKEFGEDNTQYKELAAKVKESFNKRFWNEKKGCLYDVVDEDDDRIRPNQIWAVSLPFSILDREKEKSIVNVVYKHLYATYGLRSLSFMDKDYKNKYIGKLFDRDCAYHMGTTWGFLIGGFITAYCKVNDYSKDAVWKAEHMCKVFEDTMRDGCINGIAEIFDGDFASTSRGCYSQAWSVAEVLRAYANDVMPYLNC</sequence>
<dbReference type="FunFam" id="1.50.10.10:FF:000073">
    <property type="entry name" value="Glycogen debranching enzyme, hypothetical (TreX-like)"/>
    <property type="match status" value="1"/>
</dbReference>
<dbReference type="Pfam" id="PF06202">
    <property type="entry name" value="GDE_C"/>
    <property type="match status" value="1"/>
</dbReference>
<dbReference type="Proteomes" id="UP000095594">
    <property type="component" value="Unassembled WGS sequence"/>
</dbReference>